<name>A0A553PNI1_TIGCA</name>
<feature type="region of interest" description="Disordered" evidence="1">
    <location>
        <begin position="189"/>
        <end position="239"/>
    </location>
</feature>
<gene>
    <name evidence="3" type="ORF">TCAL_17416</name>
</gene>
<protein>
    <submittedName>
        <fullName evidence="3">Uncharacterized protein</fullName>
    </submittedName>
</protein>
<comment type="caution">
    <text evidence="3">The sequence shown here is derived from an EMBL/GenBank/DDBJ whole genome shotgun (WGS) entry which is preliminary data.</text>
</comment>
<accession>A0A553PNI1</accession>
<feature type="chain" id="PRO_5022010374" evidence="2">
    <location>
        <begin position="17"/>
        <end position="449"/>
    </location>
</feature>
<dbReference type="EMBL" id="VCGU01000002">
    <property type="protein sequence ID" value="TRY79238.1"/>
    <property type="molecule type" value="Genomic_DNA"/>
</dbReference>
<feature type="compositionally biased region" description="Gly residues" evidence="1">
    <location>
        <begin position="189"/>
        <end position="201"/>
    </location>
</feature>
<dbReference type="Proteomes" id="UP000318571">
    <property type="component" value="Chromosome 6"/>
</dbReference>
<feature type="compositionally biased region" description="Low complexity" evidence="1">
    <location>
        <begin position="202"/>
        <end position="213"/>
    </location>
</feature>
<dbReference type="OMA" id="PIRRTIC"/>
<evidence type="ECO:0000313" key="4">
    <source>
        <dbReference type="Proteomes" id="UP000318571"/>
    </source>
</evidence>
<reference evidence="3 4" key="1">
    <citation type="journal article" date="2018" name="Nat. Ecol. Evol.">
        <title>Genomic signatures of mitonuclear coevolution across populations of Tigriopus californicus.</title>
        <authorList>
            <person name="Barreto F.S."/>
            <person name="Watson E.T."/>
            <person name="Lima T.G."/>
            <person name="Willett C.S."/>
            <person name="Edmands S."/>
            <person name="Li W."/>
            <person name="Burton R.S."/>
        </authorList>
    </citation>
    <scope>NUCLEOTIDE SEQUENCE [LARGE SCALE GENOMIC DNA]</scope>
    <source>
        <strain evidence="3 4">San Diego</strain>
    </source>
</reference>
<feature type="region of interest" description="Disordered" evidence="1">
    <location>
        <begin position="413"/>
        <end position="449"/>
    </location>
</feature>
<feature type="compositionally biased region" description="Low complexity" evidence="1">
    <location>
        <begin position="420"/>
        <end position="449"/>
    </location>
</feature>
<evidence type="ECO:0000313" key="3">
    <source>
        <dbReference type="EMBL" id="TRY79238.1"/>
    </source>
</evidence>
<dbReference type="AlphaFoldDB" id="A0A553PNI1"/>
<keyword evidence="4" id="KW-1185">Reference proteome</keyword>
<feature type="compositionally biased region" description="Gly residues" evidence="1">
    <location>
        <begin position="214"/>
        <end position="227"/>
    </location>
</feature>
<sequence length="449" mass="47562">MQSVAILALAFGLATAGTISNYPSMPSGGGGSGSGGYGGSDGGSGGYGGGYEKPKCRDVYDTVQENQCEPYTERVCQTTQKETCQDVADQNCRAITTTKQIRKCFDVSENICSLKEQVKFDTIQVGFTVQKCRKVKERVCDTVYETQMTTKEDFQCLEIENPVCVNEERAIVDKTCRTTTQFDCKQTGGGYGSGSSSGYGSSGNAFGSDSSSSGGYGSGSSSSGGYGDSSSSSGGYGGEVEQPQVVCNRRQETKCYDTPRTVNVQRCTRKAEKVCEKVTLLSPVAQERQNCRNEDKKVCELEERTQPKQVKNYVYTKQCNPVPRRMCENADVAQLVPSCVASTRKQCSYSPVEACEDTPKQHCFKVSRQVRRQVCDGSNGSGNQGSGMTSSFANAMGFGSSDGNDFSSGFASSGFGGSSSSGSAFSSGSHGVGSSSSTSGGSTGFESEY</sequence>
<feature type="signal peptide" evidence="2">
    <location>
        <begin position="1"/>
        <end position="16"/>
    </location>
</feature>
<evidence type="ECO:0000256" key="1">
    <source>
        <dbReference type="SAM" id="MobiDB-lite"/>
    </source>
</evidence>
<proteinExistence type="predicted"/>
<keyword evidence="2" id="KW-0732">Signal</keyword>
<organism evidence="3 4">
    <name type="scientific">Tigriopus californicus</name>
    <name type="common">Marine copepod</name>
    <dbReference type="NCBI Taxonomy" id="6832"/>
    <lineage>
        <taxon>Eukaryota</taxon>
        <taxon>Metazoa</taxon>
        <taxon>Ecdysozoa</taxon>
        <taxon>Arthropoda</taxon>
        <taxon>Crustacea</taxon>
        <taxon>Multicrustacea</taxon>
        <taxon>Hexanauplia</taxon>
        <taxon>Copepoda</taxon>
        <taxon>Harpacticoida</taxon>
        <taxon>Harpacticidae</taxon>
        <taxon>Tigriopus</taxon>
    </lineage>
</organism>
<evidence type="ECO:0000256" key="2">
    <source>
        <dbReference type="SAM" id="SignalP"/>
    </source>
</evidence>